<evidence type="ECO:0000313" key="2">
    <source>
        <dbReference type="Proteomes" id="UP000694408"/>
    </source>
</evidence>
<organism evidence="1 2">
    <name type="scientific">Junco hyemalis</name>
    <name type="common">Dark-eyed junco</name>
    <dbReference type="NCBI Taxonomy" id="40217"/>
    <lineage>
        <taxon>Eukaryota</taxon>
        <taxon>Metazoa</taxon>
        <taxon>Chordata</taxon>
        <taxon>Craniata</taxon>
        <taxon>Vertebrata</taxon>
        <taxon>Euteleostomi</taxon>
        <taxon>Archelosauria</taxon>
        <taxon>Archosauria</taxon>
        <taxon>Dinosauria</taxon>
        <taxon>Saurischia</taxon>
        <taxon>Theropoda</taxon>
        <taxon>Coelurosauria</taxon>
        <taxon>Aves</taxon>
        <taxon>Neognathae</taxon>
        <taxon>Neoaves</taxon>
        <taxon>Telluraves</taxon>
        <taxon>Australaves</taxon>
        <taxon>Passeriformes</taxon>
        <taxon>Passerellidae</taxon>
        <taxon>Junco</taxon>
    </lineage>
</organism>
<reference evidence="1" key="2">
    <citation type="submission" date="2025-09" db="UniProtKB">
        <authorList>
            <consortium name="Ensembl"/>
        </authorList>
    </citation>
    <scope>IDENTIFICATION</scope>
</reference>
<protein>
    <submittedName>
        <fullName evidence="1">Uncharacterized protein</fullName>
    </submittedName>
</protein>
<sequence length="91" mass="10481">MALSISSFLIPKRRQSLLFPNFLIPKRWCSHLPNFLIPKRCFNVETLPAYAKRSQRMVITARTWGTLPGLPIPAWHSWHSSHCLPEELSVG</sequence>
<reference evidence="1" key="1">
    <citation type="submission" date="2025-08" db="UniProtKB">
        <authorList>
            <consortium name="Ensembl"/>
        </authorList>
    </citation>
    <scope>IDENTIFICATION</scope>
</reference>
<accession>A0A8C5JHM2</accession>
<dbReference type="AlphaFoldDB" id="A0A8C5JHM2"/>
<dbReference type="Ensembl" id="ENSJHYT00000023494.1">
    <property type="protein sequence ID" value="ENSJHYP00000019504.1"/>
    <property type="gene ID" value="ENSJHYG00000014820.1"/>
</dbReference>
<name>A0A8C5JHM2_JUNHY</name>
<keyword evidence="2" id="KW-1185">Reference proteome</keyword>
<dbReference type="Proteomes" id="UP000694408">
    <property type="component" value="Unplaced"/>
</dbReference>
<evidence type="ECO:0000313" key="1">
    <source>
        <dbReference type="Ensembl" id="ENSJHYP00000019504.1"/>
    </source>
</evidence>
<proteinExistence type="predicted"/>